<dbReference type="OrthoDB" id="41265at10239"/>
<dbReference type="KEGG" id="vg:15010746"/>
<sequence>MLVKSLVGTVGASLQAVTTIAEAVNETASMVKNVAQCGNEVSDKWRKHTVANISFEDDEE</sequence>
<evidence type="ECO:0000313" key="2">
    <source>
        <dbReference type="Proteomes" id="UP000204048"/>
    </source>
</evidence>
<gene>
    <name evidence="1" type="ORF">PYDG_00003</name>
</gene>
<keyword evidence="2" id="KW-1185">Reference proteome</keyword>
<proteinExistence type="predicted"/>
<dbReference type="EMBL" id="JF974296">
    <property type="protein sequence ID" value="AGH57535.1"/>
    <property type="molecule type" value="Genomic_DNA"/>
</dbReference>
<accession>M4SQF2</accession>
<protein>
    <submittedName>
        <fullName evidence="1">Uncharacterized protein</fullName>
    </submittedName>
</protein>
<evidence type="ECO:0000313" key="1">
    <source>
        <dbReference type="EMBL" id="AGH57535.1"/>
    </source>
</evidence>
<name>M4SQF2_9CAUD</name>
<reference evidence="1 2" key="1">
    <citation type="submission" date="2010-11" db="EMBL/GenBank/DDBJ databases">
        <title>The Genome Sequence of Pseudoalteromonas phage pYD6-A.</title>
        <authorList>
            <consortium name="The Broad Institute Genome Sequencing Platform"/>
            <person name="Henn M.R."/>
            <person name="Wolf A."/>
            <person name="Jost G."/>
            <person name="Levin J."/>
            <person name="Malboeuf C."/>
            <person name="Casali M."/>
            <person name="Russ C."/>
            <person name="Lennon N."/>
            <person name="Chapman S.B."/>
            <person name="Erlich R."/>
            <person name="Young S.K."/>
            <person name="Yandava C."/>
            <person name="Zeng Q."/>
            <person name="Alvarado L."/>
            <person name="Anderson S."/>
            <person name="Berlin A."/>
            <person name="Chen Z."/>
            <person name="Freedman E."/>
            <person name="Gellesch M."/>
            <person name="Goldberg J."/>
            <person name="Green L."/>
            <person name="Griggs A."/>
            <person name="Gujja S."/>
            <person name="Heilman E.R."/>
            <person name="Heiman D."/>
            <person name="Hollinger A."/>
            <person name="Howarth C."/>
            <person name="Larson L."/>
            <person name="Mehta T."/>
            <person name="Pearson M."/>
            <person name="Roberts A."/>
            <person name="Ryan E."/>
            <person name="Saif S."/>
            <person name="Shea T."/>
            <person name="Shenoy N."/>
            <person name="Sisk P."/>
            <person name="Stolte C."/>
            <person name="Sykes S."/>
            <person name="White J."/>
            <person name="Haas B."/>
            <person name="Nusbaum C."/>
            <person name="Birren B."/>
        </authorList>
    </citation>
    <scope>NUCLEOTIDE SEQUENCE [LARGE SCALE GENOMIC DNA]</scope>
    <source>
        <strain evidence="2">pYD6-A</strain>
    </source>
</reference>
<dbReference type="RefSeq" id="YP_007674213.1">
    <property type="nucleotide sequence ID" value="NC_020849.1"/>
</dbReference>
<dbReference type="GeneID" id="15010746"/>
<organism evidence="1 2">
    <name type="scientific">Pseudoalteromonas phage pYD6-A</name>
    <dbReference type="NCBI Taxonomy" id="754052"/>
    <lineage>
        <taxon>Viruses</taxon>
        <taxon>Duplodnaviria</taxon>
        <taxon>Heunggongvirae</taxon>
        <taxon>Uroviricota</taxon>
        <taxon>Caudoviricetes</taxon>
        <taxon>Schitoviridae</taxon>
        <taxon>Fuhrmanvirinae</taxon>
        <taxon>Matsuvirus</taxon>
        <taxon>Matsuvirus pYD6A</taxon>
    </lineage>
</organism>
<dbReference type="Proteomes" id="UP000204048">
    <property type="component" value="Segment"/>
</dbReference>